<dbReference type="Gene3D" id="3.40.605.10">
    <property type="entry name" value="Aldehyde Dehydrogenase, Chain A, domain 1"/>
    <property type="match status" value="1"/>
</dbReference>
<dbReference type="InterPro" id="IPR015590">
    <property type="entry name" value="Aldehyde_DH_dom"/>
</dbReference>
<dbReference type="PANTHER" id="PTHR11699">
    <property type="entry name" value="ALDEHYDE DEHYDROGENASE-RELATED"/>
    <property type="match status" value="1"/>
</dbReference>
<protein>
    <recommendedName>
        <fullName evidence="3">Aldehyde dehydrogenase domain-containing protein</fullName>
    </recommendedName>
</protein>
<keyword evidence="2" id="KW-0560">Oxidoreductase</keyword>
<sequence length="489" mass="54334">MSVRISNNTLEVFDPATGEDLTQFPMTSVQELDSILQTAKAGAENYNYSSFFRRQKLMTQLQKGIVRRTDEFIDTICSETGKKPDEGLMEVFISLEHIKQSSHHLYEALGKRSRRSGILKTRKAWVEYEAMGVAGIISPWNYPLILTVSPLVEALLAGNPVVLKPSEHTPLTTKLLKKVWDESTERPELFQPVYGAGEIGNALVASPLTDVICFTGSTAIGRKIAETCAPLFKPVILELGGKDPMIILEDAEIDRSVEAAIWGGLSNAGQTCISVERIFAQQKIYPEIVEKLKEKIQTLSSGKGDTPVGAISVDVSLDKIRDQINDAKNNSDVFEGNADEGRFIPPCLVVNPPFEAKILQEETFGPVMTIHPFQTDNDAIELANKTGYGLSASIFGKSKKRIGYISRRVHAGAVAINDVLTHYGIADLPFGGKGISGMGKVHGKEGLRAFSYQKSYMSNWISFKSEFWWYKRSKKFAQVLRKWIKWQYS</sequence>
<dbReference type="InterPro" id="IPR029510">
    <property type="entry name" value="Ald_DH_CS_GLU"/>
</dbReference>
<evidence type="ECO:0000256" key="1">
    <source>
        <dbReference type="ARBA" id="ARBA00009986"/>
    </source>
</evidence>
<comment type="similarity">
    <text evidence="1">Belongs to the aldehyde dehydrogenase family.</text>
</comment>
<dbReference type="GO" id="GO:0006081">
    <property type="term" value="P:aldehyde metabolic process"/>
    <property type="evidence" value="ECO:0007669"/>
    <property type="project" value="InterPro"/>
</dbReference>
<dbReference type="InterPro" id="IPR016161">
    <property type="entry name" value="Ald_DH/histidinol_DH"/>
</dbReference>
<proteinExistence type="inferred from homology"/>
<reference evidence="4" key="1">
    <citation type="submission" date="2018-05" db="EMBL/GenBank/DDBJ databases">
        <authorList>
            <person name="Lanie J.A."/>
            <person name="Ng W.-L."/>
            <person name="Kazmierczak K.M."/>
            <person name="Andrzejewski T.M."/>
            <person name="Davidsen T.M."/>
            <person name="Wayne K.J."/>
            <person name="Tettelin H."/>
            <person name="Glass J.I."/>
            <person name="Rusch D."/>
            <person name="Podicherti R."/>
            <person name="Tsui H.-C.T."/>
            <person name="Winkler M.E."/>
        </authorList>
    </citation>
    <scope>NUCLEOTIDE SEQUENCE</scope>
</reference>
<dbReference type="GO" id="GO:0016620">
    <property type="term" value="F:oxidoreductase activity, acting on the aldehyde or oxo group of donors, NAD or NADP as acceptor"/>
    <property type="evidence" value="ECO:0007669"/>
    <property type="project" value="InterPro"/>
</dbReference>
<dbReference type="SUPFAM" id="SSF53720">
    <property type="entry name" value="ALDH-like"/>
    <property type="match status" value="1"/>
</dbReference>
<organism evidence="4">
    <name type="scientific">marine metagenome</name>
    <dbReference type="NCBI Taxonomy" id="408172"/>
    <lineage>
        <taxon>unclassified sequences</taxon>
        <taxon>metagenomes</taxon>
        <taxon>ecological metagenomes</taxon>
    </lineage>
</organism>
<evidence type="ECO:0000313" key="4">
    <source>
        <dbReference type="EMBL" id="SVA39799.1"/>
    </source>
</evidence>
<accession>A0A381VHF3</accession>
<dbReference type="InterPro" id="IPR012394">
    <property type="entry name" value="Aldehyde_DH_NAD(P)"/>
</dbReference>
<dbReference type="EMBL" id="UINC01008857">
    <property type="protein sequence ID" value="SVA39799.1"/>
    <property type="molecule type" value="Genomic_DNA"/>
</dbReference>
<evidence type="ECO:0000259" key="3">
    <source>
        <dbReference type="Pfam" id="PF00171"/>
    </source>
</evidence>
<evidence type="ECO:0000256" key="2">
    <source>
        <dbReference type="ARBA" id="ARBA00023002"/>
    </source>
</evidence>
<dbReference type="Pfam" id="PF00171">
    <property type="entry name" value="Aldedh"/>
    <property type="match status" value="1"/>
</dbReference>
<dbReference type="AlphaFoldDB" id="A0A381VHF3"/>
<feature type="domain" description="Aldehyde dehydrogenase" evidence="3">
    <location>
        <begin position="7"/>
        <end position="455"/>
    </location>
</feature>
<name>A0A381VHF3_9ZZZZ</name>
<dbReference type="PROSITE" id="PS00687">
    <property type="entry name" value="ALDEHYDE_DEHYDR_GLU"/>
    <property type="match status" value="1"/>
</dbReference>
<gene>
    <name evidence="4" type="ORF">METZ01_LOCUS92653</name>
</gene>
<dbReference type="InterPro" id="IPR016162">
    <property type="entry name" value="Ald_DH_N"/>
</dbReference>
<dbReference type="InterPro" id="IPR016163">
    <property type="entry name" value="Ald_DH_C"/>
</dbReference>
<dbReference type="Gene3D" id="3.40.309.10">
    <property type="entry name" value="Aldehyde Dehydrogenase, Chain A, domain 2"/>
    <property type="match status" value="1"/>
</dbReference>
<dbReference type="PIRSF" id="PIRSF036492">
    <property type="entry name" value="ALDH"/>
    <property type="match status" value="1"/>
</dbReference>